<evidence type="ECO:0000256" key="1">
    <source>
        <dbReference type="SAM" id="SignalP"/>
    </source>
</evidence>
<keyword evidence="1" id="KW-0732">Signal</keyword>
<comment type="caution">
    <text evidence="2">The sequence shown here is derived from an EMBL/GenBank/DDBJ whole genome shotgun (WGS) entry which is preliminary data.</text>
</comment>
<evidence type="ECO:0008006" key="4">
    <source>
        <dbReference type="Google" id="ProtNLM"/>
    </source>
</evidence>
<dbReference type="EMBL" id="JAACJS010000015">
    <property type="protein sequence ID" value="NCI50970.1"/>
    <property type="molecule type" value="Genomic_DNA"/>
</dbReference>
<dbReference type="RefSeq" id="WP_161819273.1">
    <property type="nucleotide sequence ID" value="NZ_JAACJS010000015.1"/>
</dbReference>
<gene>
    <name evidence="2" type="ORF">GWC95_13635</name>
</gene>
<evidence type="ECO:0000313" key="3">
    <source>
        <dbReference type="Proteomes" id="UP000753802"/>
    </source>
</evidence>
<name>A0ABW9ZWR3_9BACT</name>
<evidence type="ECO:0000313" key="2">
    <source>
        <dbReference type="EMBL" id="NCI50970.1"/>
    </source>
</evidence>
<feature type="chain" id="PRO_5046206633" description="Alpha-L-rhamnosidase six-hairpin glycosidase domain-containing protein" evidence="1">
    <location>
        <begin position="20"/>
        <end position="965"/>
    </location>
</feature>
<keyword evidence="3" id="KW-1185">Reference proteome</keyword>
<dbReference type="Proteomes" id="UP000753802">
    <property type="component" value="Unassembled WGS sequence"/>
</dbReference>
<sequence length="965" mass="108203">MRKAIVLAACCLFAFYSNAQTAIQNAYYSVVVAEGFTQSPAFIVTHKASKLQRRIVPQLKLVFTQEQPELTGAAMDGQPGVVAWRTKTMTTQDINLLGSTDHVAQSYVIKNNMLAFAYKDAAAAQVSLTVKFLPGQQAPVFEVGLEAHKKGEYALGFTGMPQVDSADVDFVYQPLTWSWKRFPGKFALTEEAYANTAAVFTNHHGYTEGLAVSLADIPYRYALAAQWNNAGKANNPFWSVFPADGPKANSLFGMAIRNPAGKAQPVIYSPLPGTGKARLNKGDKRSIGLVYVLYPGNWEKGTDFLLSSVFNYRSERQNAKASLNQTLDNMLDLAMNDVYGGWNKELKASNYQFDVPGTVKNVSALHPLSLYLFTGNEDILKRRAIPMIEYVMSREKFLFSTSDSAGQAQQPSHFLKGPCVDIGELVALDELTKRYTPAFSSEALRLFGKSRQLNMNTQTGGGSWQDYLARYRLTHHPDDLKRSMEGADEYLKQVFYKYSQTFFDSPGLRDRGAGFTTDYGLRIYDLFELFMETKKEVYLQAAITGAKQLLLWTRSNPAPPAGNITVNKGGEVKGIFPGRRVSALEGAAFLPMDETTKVAQAEIPAWQTSLNGLVPEAPNTYAFGPVMLAHHAAWLLRLAHYSNDTLLRNAAYNAVIGRYANFPGYYFTSLHTEVYQREDYARHPFYDIKYNAIFYNHIWPHLALLADFIVSDFYYRSKGRINFPGTFAPGYAFLTSQVYGSKKGTVMGNENVQVWMPSHALRSDKVAFNYLMGRNEKDLFISFANTAPKTVTQNIRFNKEVIPYQEGKTYRIIVYDHEGKTKEGSMKDGKLVVTLPANGIGCIQVKGIGWKQDDVMAGQVKLENRFVRYHANEDTLATATAMIIQPTEKTAVFYIYSNQTEKEWKQCTLRYRLNDSPDWTTVTDSAYPFEFDVMLPRTNDVISFEVTAVKTDGSTVKYPSKKMNH</sequence>
<proteinExistence type="predicted"/>
<feature type="signal peptide" evidence="1">
    <location>
        <begin position="1"/>
        <end position="19"/>
    </location>
</feature>
<organism evidence="2 3">
    <name type="scientific">Sediminibacterium roseum</name>
    <dbReference type="NCBI Taxonomy" id="1978412"/>
    <lineage>
        <taxon>Bacteria</taxon>
        <taxon>Pseudomonadati</taxon>
        <taxon>Bacteroidota</taxon>
        <taxon>Chitinophagia</taxon>
        <taxon>Chitinophagales</taxon>
        <taxon>Chitinophagaceae</taxon>
        <taxon>Sediminibacterium</taxon>
    </lineage>
</organism>
<reference evidence="2 3" key="1">
    <citation type="submission" date="2020-01" db="EMBL/GenBank/DDBJ databases">
        <title>Genome analysis.</title>
        <authorList>
            <person name="Wu S."/>
            <person name="Wang G."/>
        </authorList>
    </citation>
    <scope>NUCLEOTIDE SEQUENCE [LARGE SCALE GENOMIC DNA]</scope>
    <source>
        <strain evidence="2 3">SYL130</strain>
    </source>
</reference>
<accession>A0ABW9ZWR3</accession>
<protein>
    <recommendedName>
        <fullName evidence="4">Alpha-L-rhamnosidase six-hairpin glycosidase domain-containing protein</fullName>
    </recommendedName>
</protein>